<dbReference type="EMBL" id="JACVVK020000698">
    <property type="protein sequence ID" value="KAK7455051.1"/>
    <property type="molecule type" value="Genomic_DNA"/>
</dbReference>
<organism evidence="1 2">
    <name type="scientific">Batillaria attramentaria</name>
    <dbReference type="NCBI Taxonomy" id="370345"/>
    <lineage>
        <taxon>Eukaryota</taxon>
        <taxon>Metazoa</taxon>
        <taxon>Spiralia</taxon>
        <taxon>Lophotrochozoa</taxon>
        <taxon>Mollusca</taxon>
        <taxon>Gastropoda</taxon>
        <taxon>Caenogastropoda</taxon>
        <taxon>Sorbeoconcha</taxon>
        <taxon>Cerithioidea</taxon>
        <taxon>Batillariidae</taxon>
        <taxon>Batillaria</taxon>
    </lineage>
</organism>
<comment type="caution">
    <text evidence="1">The sequence shown here is derived from an EMBL/GenBank/DDBJ whole genome shotgun (WGS) entry which is preliminary data.</text>
</comment>
<dbReference type="AlphaFoldDB" id="A0ABD0J3B1"/>
<proteinExistence type="predicted"/>
<name>A0ABD0J3B1_9CAEN</name>
<reference evidence="1 2" key="1">
    <citation type="journal article" date="2023" name="Sci. Data">
        <title>Genome assembly of the Korean intertidal mud-creeper Batillaria attramentaria.</title>
        <authorList>
            <person name="Patra A.K."/>
            <person name="Ho P.T."/>
            <person name="Jun S."/>
            <person name="Lee S.J."/>
            <person name="Kim Y."/>
            <person name="Won Y.J."/>
        </authorList>
    </citation>
    <scope>NUCLEOTIDE SEQUENCE [LARGE SCALE GENOMIC DNA]</scope>
    <source>
        <strain evidence="1">Wonlab-2016</strain>
    </source>
</reference>
<gene>
    <name evidence="1" type="ORF">BaRGS_00039540</name>
</gene>
<sequence length="211" mass="23637">MCGLDFQTELNYIQVEIVVLNLFVYVYVHIAAAKPAAAAAPAKPKPEPLPEVEIGLKEINVAITDSEGKVKASGRWPLLIDEAERVPVFIRHRDFNNLNAIDPNDMQPEKIRLGLLGAMRYNKPFTMNLGESGSLDIIVDRFNEVLPGLLDMVLDKSILQEENFRKLIKDSDGTEYTQIWGLGDQFIVVFVSSNPAPTEETKGRLLVFRVQ</sequence>
<protein>
    <submittedName>
        <fullName evidence="1">Uncharacterized protein</fullName>
    </submittedName>
</protein>
<evidence type="ECO:0000313" key="2">
    <source>
        <dbReference type="Proteomes" id="UP001519460"/>
    </source>
</evidence>
<keyword evidence="2" id="KW-1185">Reference proteome</keyword>
<evidence type="ECO:0000313" key="1">
    <source>
        <dbReference type="EMBL" id="KAK7455051.1"/>
    </source>
</evidence>
<accession>A0ABD0J3B1</accession>
<dbReference type="Proteomes" id="UP001519460">
    <property type="component" value="Unassembled WGS sequence"/>
</dbReference>